<comment type="caution">
    <text evidence="2">The sequence shown here is derived from an EMBL/GenBank/DDBJ whole genome shotgun (WGS) entry which is preliminary data.</text>
</comment>
<dbReference type="GO" id="GO:0032259">
    <property type="term" value="P:methylation"/>
    <property type="evidence" value="ECO:0007669"/>
    <property type="project" value="UniProtKB-KW"/>
</dbReference>
<dbReference type="InterPro" id="IPR029063">
    <property type="entry name" value="SAM-dependent_MTases_sf"/>
</dbReference>
<sequence length="255" mass="28322">MKPHHVQQQRQLATEMDQYERSAEFVDVMLAPVWTALDPVLAEALRGASGPVVDVGAGGGHGTQVIARAMPQTEIFAVEPSPGLRAVLLARVNEDPDLRDRVTVLPSDLLRAALPPRLGTLVAMNVIGHFDPTERRTIWQLLAERLLPGGRAVLNLQPPAEPIAVPHTRFSELRIGRRRYEGWGRAEPAGPEQVTWHMTYRVFQDEEPAEEVEVEYAWWVLGHDGLKAELAEHGLHVRPTGPADLGLRRISRSPE</sequence>
<feature type="domain" description="Methyltransferase" evidence="1">
    <location>
        <begin position="52"/>
        <end position="150"/>
    </location>
</feature>
<dbReference type="SUPFAM" id="SSF53335">
    <property type="entry name" value="S-adenosyl-L-methionine-dependent methyltransferases"/>
    <property type="match status" value="1"/>
</dbReference>
<dbReference type="RefSeq" id="WP_318786821.1">
    <property type="nucleotide sequence ID" value="NZ_JADBEK010000001.1"/>
</dbReference>
<evidence type="ECO:0000313" key="2">
    <source>
        <dbReference type="EMBL" id="MBE1584176.1"/>
    </source>
</evidence>
<reference evidence="2 3" key="1">
    <citation type="submission" date="2020-10" db="EMBL/GenBank/DDBJ databases">
        <title>Sequencing the genomes of 1000 actinobacteria strains.</title>
        <authorList>
            <person name="Klenk H.-P."/>
        </authorList>
    </citation>
    <scope>NUCLEOTIDE SEQUENCE [LARGE SCALE GENOMIC DNA]</scope>
    <source>
        <strain evidence="2 3">DSM 43173</strain>
    </source>
</reference>
<organism evidence="2 3">
    <name type="scientific">Nonomuraea angiospora</name>
    <dbReference type="NCBI Taxonomy" id="46172"/>
    <lineage>
        <taxon>Bacteria</taxon>
        <taxon>Bacillati</taxon>
        <taxon>Actinomycetota</taxon>
        <taxon>Actinomycetes</taxon>
        <taxon>Streptosporangiales</taxon>
        <taxon>Streptosporangiaceae</taxon>
        <taxon>Nonomuraea</taxon>
    </lineage>
</organism>
<dbReference type="EMBL" id="JADBEK010000001">
    <property type="protein sequence ID" value="MBE1584176.1"/>
    <property type="molecule type" value="Genomic_DNA"/>
</dbReference>
<evidence type="ECO:0000313" key="3">
    <source>
        <dbReference type="Proteomes" id="UP000633509"/>
    </source>
</evidence>
<proteinExistence type="predicted"/>
<protein>
    <submittedName>
        <fullName evidence="2">SAM-dependent methyltransferase</fullName>
    </submittedName>
</protein>
<name>A0ABR9LU53_9ACTN</name>
<gene>
    <name evidence="2" type="ORF">H4W80_002434</name>
</gene>
<dbReference type="CDD" id="cd02440">
    <property type="entry name" value="AdoMet_MTases"/>
    <property type="match status" value="1"/>
</dbReference>
<dbReference type="InterPro" id="IPR041698">
    <property type="entry name" value="Methyltransf_25"/>
</dbReference>
<evidence type="ECO:0000259" key="1">
    <source>
        <dbReference type="Pfam" id="PF13649"/>
    </source>
</evidence>
<dbReference type="Gene3D" id="3.40.50.150">
    <property type="entry name" value="Vaccinia Virus protein VP39"/>
    <property type="match status" value="1"/>
</dbReference>
<dbReference type="Proteomes" id="UP000633509">
    <property type="component" value="Unassembled WGS sequence"/>
</dbReference>
<keyword evidence="3" id="KW-1185">Reference proteome</keyword>
<keyword evidence="2" id="KW-0489">Methyltransferase</keyword>
<accession>A0ABR9LU53</accession>
<dbReference type="GO" id="GO:0008168">
    <property type="term" value="F:methyltransferase activity"/>
    <property type="evidence" value="ECO:0007669"/>
    <property type="project" value="UniProtKB-KW"/>
</dbReference>
<keyword evidence="2" id="KW-0808">Transferase</keyword>
<dbReference type="Pfam" id="PF13649">
    <property type="entry name" value="Methyltransf_25"/>
    <property type="match status" value="1"/>
</dbReference>